<keyword evidence="3" id="KW-1185">Reference proteome</keyword>
<keyword evidence="1" id="KW-1133">Transmembrane helix</keyword>
<evidence type="ECO:0000313" key="2">
    <source>
        <dbReference type="EMBL" id="GFE41987.1"/>
    </source>
</evidence>
<keyword evidence="1" id="KW-0812">Transmembrane</keyword>
<accession>A0A640V2S6</accession>
<gene>
    <name evidence="2" type="ORF">Stube_66600</name>
</gene>
<feature type="transmembrane region" description="Helical" evidence="1">
    <location>
        <begin position="28"/>
        <end position="43"/>
    </location>
</feature>
<name>A0A640V2S6_9ACTN</name>
<comment type="caution">
    <text evidence="2">The sequence shown here is derived from an EMBL/GenBank/DDBJ whole genome shotgun (WGS) entry which is preliminary data.</text>
</comment>
<evidence type="ECO:0000256" key="1">
    <source>
        <dbReference type="SAM" id="Phobius"/>
    </source>
</evidence>
<sequence>MLFLVVALFLFGALIGTAAHLPVPVTVVAGIAIAAWLLIFLTRERRKAGSTTKGAGR</sequence>
<organism evidence="2 3">
    <name type="scientific">Streptomyces tubercidicus</name>
    <dbReference type="NCBI Taxonomy" id="47759"/>
    <lineage>
        <taxon>Bacteria</taxon>
        <taxon>Bacillati</taxon>
        <taxon>Actinomycetota</taxon>
        <taxon>Actinomycetes</taxon>
        <taxon>Kitasatosporales</taxon>
        <taxon>Streptomycetaceae</taxon>
        <taxon>Streptomyces</taxon>
    </lineage>
</organism>
<dbReference type="Proteomes" id="UP000431826">
    <property type="component" value="Unassembled WGS sequence"/>
</dbReference>
<keyword evidence="1" id="KW-0472">Membrane</keyword>
<evidence type="ECO:0000313" key="3">
    <source>
        <dbReference type="Proteomes" id="UP000431826"/>
    </source>
</evidence>
<dbReference type="AlphaFoldDB" id="A0A640V2S6"/>
<dbReference type="EMBL" id="BLIR01000003">
    <property type="protein sequence ID" value="GFE41987.1"/>
    <property type="molecule type" value="Genomic_DNA"/>
</dbReference>
<evidence type="ECO:0008006" key="4">
    <source>
        <dbReference type="Google" id="ProtNLM"/>
    </source>
</evidence>
<reference evidence="2 3" key="1">
    <citation type="submission" date="2019-12" db="EMBL/GenBank/DDBJ databases">
        <title>Whole genome shotgun sequence of Streptomyces tubercidicus NBRC 13090.</title>
        <authorList>
            <person name="Ichikawa N."/>
            <person name="Kimura A."/>
            <person name="Kitahashi Y."/>
            <person name="Komaki H."/>
            <person name="Tamura T."/>
        </authorList>
    </citation>
    <scope>NUCLEOTIDE SEQUENCE [LARGE SCALE GENOMIC DNA]</scope>
    <source>
        <strain evidence="2 3">NBRC 13090</strain>
    </source>
</reference>
<protein>
    <recommendedName>
        <fullName evidence="4">Small hydrophobic membrane protein</fullName>
    </recommendedName>
</protein>
<proteinExistence type="predicted"/>